<dbReference type="EMBL" id="MN739577">
    <property type="protein sequence ID" value="QHT13881.1"/>
    <property type="molecule type" value="Genomic_DNA"/>
</dbReference>
<name>A0A6C0DBT7_9ZZZZ</name>
<protein>
    <submittedName>
        <fullName evidence="1">Uncharacterized protein</fullName>
    </submittedName>
</protein>
<organism evidence="1">
    <name type="scientific">viral metagenome</name>
    <dbReference type="NCBI Taxonomy" id="1070528"/>
    <lineage>
        <taxon>unclassified sequences</taxon>
        <taxon>metagenomes</taxon>
        <taxon>organismal metagenomes</taxon>
    </lineage>
</organism>
<evidence type="ECO:0000313" key="1">
    <source>
        <dbReference type="EMBL" id="QHT13881.1"/>
    </source>
</evidence>
<dbReference type="AlphaFoldDB" id="A0A6C0DBT7"/>
<accession>A0A6C0DBT7</accession>
<proteinExistence type="predicted"/>
<sequence>MRLNNKSTNIDKINHTYISILKEFVTLINESKHCDNPNNLVITMFIGMNTIHRVFEYILIKTKNIEKVCYYCKKTYYYYLEYMEQIHSSNLHQNLNHMDAMLFVYKKTIFDLYDGENEDTFGTMTNIIASNGEIMNIDDNKLQEIMKIISKIMNTLFYWENAKFSFYERRELCNYLDLFMIKCFSIKHIVPFLEILQKKITMKYLEYILLLKELIELNDKKIKNYCDIDINEWTLNKFYIQKNDFEDKINENNIKGLIKWGFYKYN</sequence>
<reference evidence="1" key="1">
    <citation type="journal article" date="2020" name="Nature">
        <title>Giant virus diversity and host interactions through global metagenomics.</title>
        <authorList>
            <person name="Schulz F."/>
            <person name="Roux S."/>
            <person name="Paez-Espino D."/>
            <person name="Jungbluth S."/>
            <person name="Walsh D.A."/>
            <person name="Denef V.J."/>
            <person name="McMahon K.D."/>
            <person name="Konstantinidis K.T."/>
            <person name="Eloe-Fadrosh E.A."/>
            <person name="Kyrpides N.C."/>
            <person name="Woyke T."/>
        </authorList>
    </citation>
    <scope>NUCLEOTIDE SEQUENCE</scope>
    <source>
        <strain evidence="1">GVMAG-M-3300023174-134</strain>
    </source>
</reference>